<evidence type="ECO:0000313" key="2">
    <source>
        <dbReference type="Proteomes" id="UP000657918"/>
    </source>
</evidence>
<name>A0A835JXN6_9ROSI</name>
<comment type="caution">
    <text evidence="1">The sequence shown here is derived from an EMBL/GenBank/DDBJ whole genome shotgun (WGS) entry which is preliminary data.</text>
</comment>
<keyword evidence="2" id="KW-1185">Reference proteome</keyword>
<reference evidence="1 2" key="1">
    <citation type="submission" date="2020-10" db="EMBL/GenBank/DDBJ databases">
        <title>Plant Genome Project.</title>
        <authorList>
            <person name="Zhang R.-G."/>
        </authorList>
    </citation>
    <scope>NUCLEOTIDE SEQUENCE [LARGE SCALE GENOMIC DNA]</scope>
    <source>
        <strain evidence="1">FAFU-HL-1</strain>
        <tissue evidence="1">Leaf</tissue>
    </source>
</reference>
<evidence type="ECO:0008006" key="3">
    <source>
        <dbReference type="Google" id="ProtNLM"/>
    </source>
</evidence>
<accession>A0A835JXN6</accession>
<gene>
    <name evidence="1" type="ORF">SADUNF_Sadunf06G0009100</name>
</gene>
<dbReference type="EMBL" id="JADGMS010000006">
    <property type="protein sequence ID" value="KAF9679380.1"/>
    <property type="molecule type" value="Genomic_DNA"/>
</dbReference>
<evidence type="ECO:0000313" key="1">
    <source>
        <dbReference type="EMBL" id="KAF9679380.1"/>
    </source>
</evidence>
<sequence length="115" mass="12937">MSRIPTEIIHDILLQLPVNGSANGLVFLRPSETNIAVYNLSTRECKKCYVADIEIPRRDLTTGYVHYGFGYDSDGDDYKVVRTEQLVKEGGGGGVFGYEYEAKVYSLQNDKVEEH</sequence>
<dbReference type="Proteomes" id="UP000657918">
    <property type="component" value="Unassembled WGS sequence"/>
</dbReference>
<proteinExistence type="predicted"/>
<organism evidence="1 2">
    <name type="scientific">Salix dunnii</name>
    <dbReference type="NCBI Taxonomy" id="1413687"/>
    <lineage>
        <taxon>Eukaryota</taxon>
        <taxon>Viridiplantae</taxon>
        <taxon>Streptophyta</taxon>
        <taxon>Embryophyta</taxon>
        <taxon>Tracheophyta</taxon>
        <taxon>Spermatophyta</taxon>
        <taxon>Magnoliopsida</taxon>
        <taxon>eudicotyledons</taxon>
        <taxon>Gunneridae</taxon>
        <taxon>Pentapetalae</taxon>
        <taxon>rosids</taxon>
        <taxon>fabids</taxon>
        <taxon>Malpighiales</taxon>
        <taxon>Salicaceae</taxon>
        <taxon>Saliceae</taxon>
        <taxon>Salix</taxon>
    </lineage>
</organism>
<dbReference type="AlphaFoldDB" id="A0A835JXN6"/>
<protein>
    <recommendedName>
        <fullName evidence="3">F-box domain-containing protein</fullName>
    </recommendedName>
</protein>